<feature type="domain" description="Glyoxalase-like" evidence="1">
    <location>
        <begin position="8"/>
        <end position="117"/>
    </location>
</feature>
<proteinExistence type="predicted"/>
<dbReference type="Proteomes" id="UP001500908">
    <property type="component" value="Unassembled WGS sequence"/>
</dbReference>
<name>A0ABP7FR12_9ACTN</name>
<protein>
    <submittedName>
        <fullName evidence="2">VOC family protein</fullName>
    </submittedName>
</protein>
<dbReference type="Pfam" id="PF18029">
    <property type="entry name" value="Glyoxalase_6"/>
    <property type="match status" value="1"/>
</dbReference>
<comment type="caution">
    <text evidence="2">The sequence shown here is derived from an EMBL/GenBank/DDBJ whole genome shotgun (WGS) entry which is preliminary data.</text>
</comment>
<organism evidence="2 3">
    <name type="scientific">Salinactinospora qingdaonensis</name>
    <dbReference type="NCBI Taxonomy" id="702744"/>
    <lineage>
        <taxon>Bacteria</taxon>
        <taxon>Bacillati</taxon>
        <taxon>Actinomycetota</taxon>
        <taxon>Actinomycetes</taxon>
        <taxon>Streptosporangiales</taxon>
        <taxon>Nocardiopsidaceae</taxon>
        <taxon>Salinactinospora</taxon>
    </lineage>
</organism>
<gene>
    <name evidence="2" type="ORF">GCM10022402_24990</name>
</gene>
<evidence type="ECO:0000313" key="2">
    <source>
        <dbReference type="EMBL" id="GAA3744317.1"/>
    </source>
</evidence>
<dbReference type="RefSeq" id="WP_344971135.1">
    <property type="nucleotide sequence ID" value="NZ_BAABDD010000009.1"/>
</dbReference>
<sequence>MPSPIRNIIIDCADPFALAEFWSKVIDVPVSPESSPGGSEAFIDTPQGNPGLLFLRVPENKVVKNRIHLDLTPEGASRDEELRRLLGLGATFLKDFRTEDGGGWVTLADPEGNEFCLERDGDELSLAGEHQGE</sequence>
<dbReference type="SUPFAM" id="SSF54593">
    <property type="entry name" value="Glyoxalase/Bleomycin resistance protein/Dihydroxybiphenyl dioxygenase"/>
    <property type="match status" value="1"/>
</dbReference>
<dbReference type="EMBL" id="BAABDD010000009">
    <property type="protein sequence ID" value="GAA3744317.1"/>
    <property type="molecule type" value="Genomic_DNA"/>
</dbReference>
<evidence type="ECO:0000259" key="1">
    <source>
        <dbReference type="Pfam" id="PF18029"/>
    </source>
</evidence>
<reference evidence="3" key="1">
    <citation type="journal article" date="2019" name="Int. J. Syst. Evol. Microbiol.">
        <title>The Global Catalogue of Microorganisms (GCM) 10K type strain sequencing project: providing services to taxonomists for standard genome sequencing and annotation.</title>
        <authorList>
            <consortium name="The Broad Institute Genomics Platform"/>
            <consortium name="The Broad Institute Genome Sequencing Center for Infectious Disease"/>
            <person name="Wu L."/>
            <person name="Ma J."/>
        </authorList>
    </citation>
    <scope>NUCLEOTIDE SEQUENCE [LARGE SCALE GENOMIC DNA]</scope>
    <source>
        <strain evidence="3">JCM 17137</strain>
    </source>
</reference>
<accession>A0ABP7FR12</accession>
<evidence type="ECO:0000313" key="3">
    <source>
        <dbReference type="Proteomes" id="UP001500908"/>
    </source>
</evidence>
<dbReference type="PANTHER" id="PTHR35908">
    <property type="entry name" value="HYPOTHETICAL FUSION PROTEIN"/>
    <property type="match status" value="1"/>
</dbReference>
<dbReference type="InterPro" id="IPR029068">
    <property type="entry name" value="Glyas_Bleomycin-R_OHBP_Dase"/>
</dbReference>
<dbReference type="InterPro" id="IPR041581">
    <property type="entry name" value="Glyoxalase_6"/>
</dbReference>
<keyword evidence="3" id="KW-1185">Reference proteome</keyword>
<dbReference type="PANTHER" id="PTHR35908:SF1">
    <property type="entry name" value="CONSERVED PROTEIN"/>
    <property type="match status" value="1"/>
</dbReference>
<dbReference type="CDD" id="cd06587">
    <property type="entry name" value="VOC"/>
    <property type="match status" value="1"/>
</dbReference>
<dbReference type="Gene3D" id="3.10.180.10">
    <property type="entry name" value="2,3-Dihydroxybiphenyl 1,2-Dioxygenase, domain 1"/>
    <property type="match status" value="1"/>
</dbReference>